<dbReference type="EMBL" id="JAUUTY010000004">
    <property type="protein sequence ID" value="KAK1649339.1"/>
    <property type="molecule type" value="Genomic_DNA"/>
</dbReference>
<name>A0AAD8WCQ2_LOLMU</name>
<gene>
    <name evidence="1" type="ORF">QYE76_067144</name>
</gene>
<sequence length="155" mass="16417">MAAHGASGRLESILTDSSAPLAKRAWAAGTIELGLLTRLAAPAVVTYMINYLMSMSTQIFSGHLGNLELAAVSLGNTGIQMFAYGLMVKKTTYITYDIMEAILGLRKDNTAIQEINKAIQDSAAALETGVKELELKPSGQACLYPPPKDLAPATS</sequence>
<protein>
    <submittedName>
        <fullName evidence="1">Uncharacterized protein</fullName>
    </submittedName>
</protein>
<keyword evidence="2" id="KW-1185">Reference proteome</keyword>
<evidence type="ECO:0000313" key="2">
    <source>
        <dbReference type="Proteomes" id="UP001231189"/>
    </source>
</evidence>
<dbReference type="AlphaFoldDB" id="A0AAD8WCQ2"/>
<evidence type="ECO:0000313" key="1">
    <source>
        <dbReference type="EMBL" id="KAK1649339.1"/>
    </source>
</evidence>
<comment type="caution">
    <text evidence="1">The sequence shown here is derived from an EMBL/GenBank/DDBJ whole genome shotgun (WGS) entry which is preliminary data.</text>
</comment>
<accession>A0AAD8WCQ2</accession>
<proteinExistence type="predicted"/>
<organism evidence="1 2">
    <name type="scientific">Lolium multiflorum</name>
    <name type="common">Italian ryegrass</name>
    <name type="synonym">Lolium perenne subsp. multiflorum</name>
    <dbReference type="NCBI Taxonomy" id="4521"/>
    <lineage>
        <taxon>Eukaryota</taxon>
        <taxon>Viridiplantae</taxon>
        <taxon>Streptophyta</taxon>
        <taxon>Embryophyta</taxon>
        <taxon>Tracheophyta</taxon>
        <taxon>Spermatophyta</taxon>
        <taxon>Magnoliopsida</taxon>
        <taxon>Liliopsida</taxon>
        <taxon>Poales</taxon>
        <taxon>Poaceae</taxon>
        <taxon>BOP clade</taxon>
        <taxon>Pooideae</taxon>
        <taxon>Poodae</taxon>
        <taxon>Poeae</taxon>
        <taxon>Poeae Chloroplast Group 2 (Poeae type)</taxon>
        <taxon>Loliodinae</taxon>
        <taxon>Loliinae</taxon>
        <taxon>Lolium</taxon>
    </lineage>
</organism>
<dbReference type="Proteomes" id="UP001231189">
    <property type="component" value="Unassembled WGS sequence"/>
</dbReference>
<reference evidence="1" key="1">
    <citation type="submission" date="2023-07" db="EMBL/GenBank/DDBJ databases">
        <title>A chromosome-level genome assembly of Lolium multiflorum.</title>
        <authorList>
            <person name="Chen Y."/>
            <person name="Copetti D."/>
            <person name="Kolliker R."/>
            <person name="Studer B."/>
        </authorList>
    </citation>
    <scope>NUCLEOTIDE SEQUENCE</scope>
    <source>
        <strain evidence="1">02402/16</strain>
        <tissue evidence="1">Leaf</tissue>
    </source>
</reference>